<dbReference type="InterPro" id="IPR050381">
    <property type="entry name" value="SLX1_endonuclease"/>
</dbReference>
<keyword evidence="2 8" id="KW-0255">Endonuclease</keyword>
<dbReference type="GO" id="GO:0000724">
    <property type="term" value="P:double-strand break repair via homologous recombination"/>
    <property type="evidence" value="ECO:0007669"/>
    <property type="project" value="TreeGrafter"/>
</dbReference>
<dbReference type="HAMAP" id="MF_03100">
    <property type="entry name" value="Endonuc_su_Slx1"/>
    <property type="match status" value="1"/>
</dbReference>
<dbReference type="SUPFAM" id="SSF82771">
    <property type="entry name" value="GIY-YIG endonuclease"/>
    <property type="match status" value="1"/>
</dbReference>
<dbReference type="Gene3D" id="3.40.1440.10">
    <property type="entry name" value="GIY-YIG endonuclease"/>
    <property type="match status" value="1"/>
</dbReference>
<dbReference type="PROSITE" id="PS50164">
    <property type="entry name" value="GIY_YIG"/>
    <property type="match status" value="1"/>
</dbReference>
<evidence type="ECO:0000313" key="10">
    <source>
        <dbReference type="EMBL" id="OHT01848.1"/>
    </source>
</evidence>
<keyword evidence="11" id="KW-1185">Reference proteome</keyword>
<keyword evidence="4 8" id="KW-0378">Hydrolase</keyword>
<dbReference type="GO" id="GO:0017108">
    <property type="term" value="F:5'-flap endonuclease activity"/>
    <property type="evidence" value="ECO:0007669"/>
    <property type="project" value="InterPro"/>
</dbReference>
<comment type="subunit">
    <text evidence="8">Forms a heterodimer with a member of the SLX4 family.</text>
</comment>
<dbReference type="EMBL" id="MLAK01000893">
    <property type="protein sequence ID" value="OHT01848.1"/>
    <property type="molecule type" value="Genomic_DNA"/>
</dbReference>
<keyword evidence="3 8" id="KW-0227">DNA damage</keyword>
<feature type="domain" description="GIY-YIG" evidence="9">
    <location>
        <begin position="4"/>
        <end position="88"/>
    </location>
</feature>
<gene>
    <name evidence="10" type="ORF">TRFO_07425</name>
</gene>
<evidence type="ECO:0000256" key="2">
    <source>
        <dbReference type="ARBA" id="ARBA00022759"/>
    </source>
</evidence>
<evidence type="ECO:0000256" key="7">
    <source>
        <dbReference type="ARBA" id="ARBA00023242"/>
    </source>
</evidence>
<dbReference type="PANTHER" id="PTHR20208:SF10">
    <property type="entry name" value="STRUCTURE-SPECIFIC ENDONUCLEASE SUBUNIT SLX1"/>
    <property type="match status" value="1"/>
</dbReference>
<dbReference type="OrthoDB" id="24645at2759"/>
<evidence type="ECO:0000256" key="8">
    <source>
        <dbReference type="HAMAP-Rule" id="MF_03100"/>
    </source>
</evidence>
<keyword evidence="6 8" id="KW-0234">DNA repair</keyword>
<dbReference type="GO" id="GO:0033557">
    <property type="term" value="C:Slx1-Slx4 complex"/>
    <property type="evidence" value="ECO:0007669"/>
    <property type="project" value="UniProtKB-UniRule"/>
</dbReference>
<evidence type="ECO:0000256" key="5">
    <source>
        <dbReference type="ARBA" id="ARBA00023172"/>
    </source>
</evidence>
<keyword evidence="5 8" id="KW-0233">DNA recombination</keyword>
<evidence type="ECO:0000256" key="4">
    <source>
        <dbReference type="ARBA" id="ARBA00022801"/>
    </source>
</evidence>
<dbReference type="Gene3D" id="3.30.40.10">
    <property type="entry name" value="Zinc/RING finger domain, C3HC4 (zinc finger)"/>
    <property type="match status" value="1"/>
</dbReference>
<sequence length="260" mass="30201">MQSSFAGCYLLRSKNPSYREACYVGFTVNPTRRLRQHNGDRSGGAYKTHAKRPWEMTIVVYGFPTRKQALKFEWCWQHPTQSTRLKEIHWHEVFQQTGGPTKYKSHIRILKEMLNIPPWNRLDLLICVTCPDVLDLLNTEPKIDPHHTVKLGRLEDIPIETQLIPTPSEKNHPTCLICHNDHESIGEKLNWIVCPFCSTFFHLRCLARRFIEKTSNSTSTLIPTEGTCPTCNEKLLWRNVVELRNQISDKDSLLHLANDK</sequence>
<reference evidence="10" key="1">
    <citation type="submission" date="2016-10" db="EMBL/GenBank/DDBJ databases">
        <authorList>
            <person name="Benchimol M."/>
            <person name="Almeida L.G."/>
            <person name="Vasconcelos A.T."/>
            <person name="Perreira-Neves A."/>
            <person name="Rosa I.A."/>
            <person name="Tasca T."/>
            <person name="Bogo M.R."/>
            <person name="de Souza W."/>
        </authorList>
    </citation>
    <scope>NUCLEOTIDE SEQUENCE [LARGE SCALE GENOMIC DNA]</scope>
    <source>
        <strain evidence="10">K</strain>
    </source>
</reference>
<evidence type="ECO:0000256" key="3">
    <source>
        <dbReference type="ARBA" id="ARBA00022763"/>
    </source>
</evidence>
<evidence type="ECO:0000259" key="9">
    <source>
        <dbReference type="PROSITE" id="PS50164"/>
    </source>
</evidence>
<comment type="subcellular location">
    <subcellularLocation>
        <location evidence="8">Nucleus</location>
    </subcellularLocation>
</comment>
<dbReference type="SUPFAM" id="SSF57903">
    <property type="entry name" value="FYVE/PHD zinc finger"/>
    <property type="match status" value="1"/>
</dbReference>
<dbReference type="EC" id="3.1.-.-" evidence="8"/>
<comment type="function">
    <text evidence="8">Catalytic subunit of a heterodimeric structure-specific endonuclease that resolves DNA secondary structures generated during DNA repair and recombination. Has endonuclease activity towards branched DNA substrates, introducing single-strand cuts in duplex DNA close to junctions with ss-DNA.</text>
</comment>
<dbReference type="CDD" id="cd10455">
    <property type="entry name" value="GIY-YIG_SLX1"/>
    <property type="match status" value="1"/>
</dbReference>
<comment type="caution">
    <text evidence="10">The sequence shown here is derived from an EMBL/GenBank/DDBJ whole genome shotgun (WGS) entry which is preliminary data.</text>
</comment>
<comment type="caution">
    <text evidence="8">Lacks conserved residue(s) required for the propagation of feature annotation.</text>
</comment>
<keyword evidence="1 8" id="KW-0540">Nuclease</keyword>
<dbReference type="Proteomes" id="UP000179807">
    <property type="component" value="Unassembled WGS sequence"/>
</dbReference>
<protein>
    <recommendedName>
        <fullName evidence="8">Structure-specific endonuclease subunit SLX1 homolog</fullName>
        <ecNumber evidence="8">3.1.-.-</ecNumber>
    </recommendedName>
</protein>
<comment type="similarity">
    <text evidence="8">Belongs to the SLX1 family.</text>
</comment>
<dbReference type="Pfam" id="PF01541">
    <property type="entry name" value="GIY-YIG"/>
    <property type="match status" value="1"/>
</dbReference>
<dbReference type="AlphaFoldDB" id="A0A1J4JTS7"/>
<dbReference type="InterPro" id="IPR011011">
    <property type="entry name" value="Znf_FYVE_PHD"/>
</dbReference>
<dbReference type="InterPro" id="IPR013083">
    <property type="entry name" value="Znf_RING/FYVE/PHD"/>
</dbReference>
<dbReference type="GO" id="GO:0008821">
    <property type="term" value="F:crossover junction DNA endonuclease activity"/>
    <property type="evidence" value="ECO:0007669"/>
    <property type="project" value="TreeGrafter"/>
</dbReference>
<dbReference type="InterPro" id="IPR035901">
    <property type="entry name" value="GIY-YIG_endonuc_sf"/>
</dbReference>
<dbReference type="PANTHER" id="PTHR20208">
    <property type="entry name" value="STRUCTURE-SPECIFIC ENDONUCLEASE SUBUNIT SLX1"/>
    <property type="match status" value="1"/>
</dbReference>
<keyword evidence="7 8" id="KW-0539">Nucleus</keyword>
<name>A0A1J4JTS7_9EUKA</name>
<evidence type="ECO:0000256" key="1">
    <source>
        <dbReference type="ARBA" id="ARBA00022722"/>
    </source>
</evidence>
<proteinExistence type="inferred from homology"/>
<organism evidence="10 11">
    <name type="scientific">Tritrichomonas foetus</name>
    <dbReference type="NCBI Taxonomy" id="1144522"/>
    <lineage>
        <taxon>Eukaryota</taxon>
        <taxon>Metamonada</taxon>
        <taxon>Parabasalia</taxon>
        <taxon>Tritrichomonadida</taxon>
        <taxon>Tritrichomonadidae</taxon>
        <taxon>Tritrichomonas</taxon>
    </lineage>
</organism>
<dbReference type="GeneID" id="94828378"/>
<dbReference type="InterPro" id="IPR027520">
    <property type="entry name" value="Slx1"/>
</dbReference>
<dbReference type="VEuPathDB" id="TrichDB:TRFO_07425"/>
<accession>A0A1J4JTS7</accession>
<dbReference type="Pfam" id="PF21202">
    <property type="entry name" value="SLX1_C"/>
    <property type="match status" value="1"/>
</dbReference>
<dbReference type="InterPro" id="IPR048749">
    <property type="entry name" value="SLX1_C"/>
</dbReference>
<evidence type="ECO:0000313" key="11">
    <source>
        <dbReference type="Proteomes" id="UP000179807"/>
    </source>
</evidence>
<dbReference type="InterPro" id="IPR000305">
    <property type="entry name" value="GIY-YIG_endonuc"/>
</dbReference>
<evidence type="ECO:0000256" key="6">
    <source>
        <dbReference type="ARBA" id="ARBA00023204"/>
    </source>
</evidence>
<comment type="cofactor">
    <cofactor evidence="8">
        <name>a divalent metal cation</name>
        <dbReference type="ChEBI" id="CHEBI:60240"/>
    </cofactor>
</comment>
<dbReference type="RefSeq" id="XP_068354984.1">
    <property type="nucleotide sequence ID" value="XM_068493674.1"/>
</dbReference>